<dbReference type="SUPFAM" id="SSF46894">
    <property type="entry name" value="C-terminal effector domain of the bipartite response regulators"/>
    <property type="match status" value="1"/>
</dbReference>
<dbReference type="SUPFAM" id="SSF55781">
    <property type="entry name" value="GAF domain-like"/>
    <property type="match status" value="1"/>
</dbReference>
<accession>E3IWQ4</accession>
<dbReference type="GO" id="GO:0006355">
    <property type="term" value="P:regulation of DNA-templated transcription"/>
    <property type="evidence" value="ECO:0007669"/>
    <property type="project" value="InterPro"/>
</dbReference>
<evidence type="ECO:0000256" key="3">
    <source>
        <dbReference type="ARBA" id="ARBA00023163"/>
    </source>
</evidence>
<dbReference type="PANTHER" id="PTHR44688:SF16">
    <property type="entry name" value="DNA-BINDING TRANSCRIPTIONAL ACTIVATOR DEVR_DOSR"/>
    <property type="match status" value="1"/>
</dbReference>
<dbReference type="InterPro" id="IPR003018">
    <property type="entry name" value="GAF"/>
</dbReference>
<dbReference type="AlphaFoldDB" id="E3IWQ4"/>
<dbReference type="HOGENOM" id="CLU_081562_0_0_11"/>
<dbReference type="PANTHER" id="PTHR44688">
    <property type="entry name" value="DNA-BINDING TRANSCRIPTIONAL ACTIVATOR DEVR_DOSR"/>
    <property type="match status" value="1"/>
</dbReference>
<sequence>MPEPCADNVADEFLTKVASRLRDRTGADLTLAGQVHPRTKTLTIRSVDGARTDACLGMTVPAGRGTGGRAVTLGRYVLADYGGAPVGGSRARRRASCQEHVRSVLAMPLRLDGRVLYVLYLAGRSDKPIGTSTTRSALSFVRQLESFVAQAARAHKIDAPRRWQVDEGALMRIDSELVALSLEMASPAAKARIAAIRDLIESSVLEAVPAQEAGYALTQRELEVLGLVAEGLSNAEAAQRLVVSPETVKAYLRSIRSKLGVSNRTAAVTVARRSGLLQ</sequence>
<dbReference type="Proteomes" id="UP000002484">
    <property type="component" value="Chromosome"/>
</dbReference>
<dbReference type="CDD" id="cd06170">
    <property type="entry name" value="LuxR_C_like"/>
    <property type="match status" value="1"/>
</dbReference>
<dbReference type="RefSeq" id="WP_013424502.1">
    <property type="nucleotide sequence ID" value="NC_014666.1"/>
</dbReference>
<keyword evidence="1" id="KW-0805">Transcription regulation</keyword>
<reference evidence="5 6" key="1">
    <citation type="submission" date="2010-10" db="EMBL/GenBank/DDBJ databases">
        <title>Complete sequence of Frankia sp. EuI1c.</title>
        <authorList>
            <consortium name="US DOE Joint Genome Institute"/>
            <person name="Lucas S."/>
            <person name="Copeland A."/>
            <person name="Lapidus A."/>
            <person name="Cheng J.-F."/>
            <person name="Bruce D."/>
            <person name="Goodwin L."/>
            <person name="Pitluck S."/>
            <person name="Chertkov O."/>
            <person name="Detter J.C."/>
            <person name="Han C."/>
            <person name="Tapia R."/>
            <person name="Land M."/>
            <person name="Hauser L."/>
            <person name="Jeffries C."/>
            <person name="Kyrpides N."/>
            <person name="Ivanova N."/>
            <person name="Mikhailova N."/>
            <person name="Beauchemin N."/>
            <person name="Sen A."/>
            <person name="Sur S.A."/>
            <person name="Gtari M."/>
            <person name="Wall L."/>
            <person name="Tisa L."/>
            <person name="Woyke T."/>
        </authorList>
    </citation>
    <scope>NUCLEOTIDE SEQUENCE [LARGE SCALE GENOMIC DNA]</scope>
    <source>
        <strain evidence="6">DSM 45817 / CECT 9037 / EuI1c</strain>
    </source>
</reference>
<evidence type="ECO:0000259" key="4">
    <source>
        <dbReference type="PROSITE" id="PS50043"/>
    </source>
</evidence>
<proteinExistence type="predicted"/>
<dbReference type="InterPro" id="IPR000792">
    <property type="entry name" value="Tscrpt_reg_LuxR_C"/>
</dbReference>
<evidence type="ECO:0000256" key="2">
    <source>
        <dbReference type="ARBA" id="ARBA00023125"/>
    </source>
</evidence>
<dbReference type="SMART" id="SM00421">
    <property type="entry name" value="HTH_LUXR"/>
    <property type="match status" value="1"/>
</dbReference>
<dbReference type="STRING" id="298654.FraEuI1c_3375"/>
<evidence type="ECO:0000313" key="5">
    <source>
        <dbReference type="EMBL" id="ADP81384.1"/>
    </source>
</evidence>
<dbReference type="InterPro" id="IPR016032">
    <property type="entry name" value="Sig_transdc_resp-reg_C-effctor"/>
</dbReference>
<dbReference type="InParanoid" id="E3IWQ4"/>
<dbReference type="PROSITE" id="PS50043">
    <property type="entry name" value="HTH_LUXR_2"/>
    <property type="match status" value="1"/>
</dbReference>
<dbReference type="EMBL" id="CP002299">
    <property type="protein sequence ID" value="ADP81384.1"/>
    <property type="molecule type" value="Genomic_DNA"/>
</dbReference>
<gene>
    <name evidence="5" type="ordered locus">FraEuI1c_3375</name>
</gene>
<dbReference type="OrthoDB" id="4069167at2"/>
<evidence type="ECO:0000313" key="6">
    <source>
        <dbReference type="Proteomes" id="UP000002484"/>
    </source>
</evidence>
<protein>
    <submittedName>
        <fullName evidence="5">GAF modulated transcriptional regulator, LuxR family</fullName>
    </submittedName>
</protein>
<dbReference type="Gene3D" id="1.10.10.10">
    <property type="entry name" value="Winged helix-like DNA-binding domain superfamily/Winged helix DNA-binding domain"/>
    <property type="match status" value="1"/>
</dbReference>
<dbReference type="GO" id="GO:0003677">
    <property type="term" value="F:DNA binding"/>
    <property type="evidence" value="ECO:0007669"/>
    <property type="project" value="UniProtKB-KW"/>
</dbReference>
<dbReference type="Pfam" id="PF01590">
    <property type="entry name" value="GAF"/>
    <property type="match status" value="1"/>
</dbReference>
<dbReference type="KEGG" id="fri:FraEuI1c_3375"/>
<dbReference type="PRINTS" id="PR00038">
    <property type="entry name" value="HTHLUXR"/>
</dbReference>
<evidence type="ECO:0000256" key="1">
    <source>
        <dbReference type="ARBA" id="ARBA00023015"/>
    </source>
</evidence>
<dbReference type="Gene3D" id="3.30.450.40">
    <property type="match status" value="1"/>
</dbReference>
<dbReference type="eggNOG" id="COG2203">
    <property type="taxonomic scope" value="Bacteria"/>
</dbReference>
<keyword evidence="2" id="KW-0238">DNA-binding</keyword>
<dbReference type="InterPro" id="IPR036388">
    <property type="entry name" value="WH-like_DNA-bd_sf"/>
</dbReference>
<organism evidence="5 6">
    <name type="scientific">Pseudofrankia inefficax (strain DSM 45817 / CECT 9037 / DDB 130130 / EuI1c)</name>
    <name type="common">Frankia inefficax</name>
    <dbReference type="NCBI Taxonomy" id="298654"/>
    <lineage>
        <taxon>Bacteria</taxon>
        <taxon>Bacillati</taxon>
        <taxon>Actinomycetota</taxon>
        <taxon>Actinomycetes</taxon>
        <taxon>Frankiales</taxon>
        <taxon>Frankiaceae</taxon>
        <taxon>Pseudofrankia</taxon>
    </lineage>
</organism>
<keyword evidence="6" id="KW-1185">Reference proteome</keyword>
<keyword evidence="3" id="KW-0804">Transcription</keyword>
<dbReference type="eggNOG" id="COG2197">
    <property type="taxonomic scope" value="Bacteria"/>
</dbReference>
<name>E3IWQ4_PSEI1</name>
<dbReference type="InterPro" id="IPR029016">
    <property type="entry name" value="GAF-like_dom_sf"/>
</dbReference>
<feature type="domain" description="HTH luxR-type" evidence="4">
    <location>
        <begin position="210"/>
        <end position="275"/>
    </location>
</feature>
<dbReference type="Pfam" id="PF00196">
    <property type="entry name" value="GerE"/>
    <property type="match status" value="1"/>
</dbReference>